<dbReference type="GO" id="GO:0042802">
    <property type="term" value="F:identical protein binding"/>
    <property type="evidence" value="ECO:0007669"/>
    <property type="project" value="TreeGrafter"/>
</dbReference>
<dbReference type="InterPro" id="IPR000023">
    <property type="entry name" value="Phosphofructokinase_dom"/>
</dbReference>
<evidence type="ECO:0000256" key="6">
    <source>
        <dbReference type="ARBA" id="ARBA00022777"/>
    </source>
</evidence>
<dbReference type="Gene3D" id="3.40.50.450">
    <property type="match status" value="1"/>
</dbReference>
<evidence type="ECO:0000256" key="2">
    <source>
        <dbReference type="ARBA" id="ARBA00004679"/>
    </source>
</evidence>
<dbReference type="GO" id="GO:0005945">
    <property type="term" value="C:6-phosphofructokinase complex"/>
    <property type="evidence" value="ECO:0007669"/>
    <property type="project" value="TreeGrafter"/>
</dbReference>
<dbReference type="GO" id="GO:0046872">
    <property type="term" value="F:metal ion binding"/>
    <property type="evidence" value="ECO:0007669"/>
    <property type="project" value="UniProtKB-KW"/>
</dbReference>
<dbReference type="InterPro" id="IPR022953">
    <property type="entry name" value="ATP_PFK"/>
</dbReference>
<organism evidence="12 13">
    <name type="scientific">Sinocyclocheilus grahami</name>
    <name type="common">Dianchi golden-line fish</name>
    <name type="synonym">Barbus grahami</name>
    <dbReference type="NCBI Taxonomy" id="75366"/>
    <lineage>
        <taxon>Eukaryota</taxon>
        <taxon>Metazoa</taxon>
        <taxon>Chordata</taxon>
        <taxon>Craniata</taxon>
        <taxon>Vertebrata</taxon>
        <taxon>Euteleostomi</taxon>
        <taxon>Actinopterygii</taxon>
        <taxon>Neopterygii</taxon>
        <taxon>Teleostei</taxon>
        <taxon>Ostariophysi</taxon>
        <taxon>Cypriniformes</taxon>
        <taxon>Cyprinidae</taxon>
        <taxon>Cyprininae</taxon>
        <taxon>Sinocyclocheilus</taxon>
    </lineage>
</organism>
<dbReference type="GO" id="GO:0030388">
    <property type="term" value="P:fructose 1,6-bisphosphate metabolic process"/>
    <property type="evidence" value="ECO:0007669"/>
    <property type="project" value="TreeGrafter"/>
</dbReference>
<keyword evidence="8" id="KW-0324">Glycolysis</keyword>
<dbReference type="Gene3D" id="3.40.50.460">
    <property type="entry name" value="Phosphofructokinase domain"/>
    <property type="match status" value="1"/>
</dbReference>
<dbReference type="UniPathway" id="UPA00109">
    <property type="reaction ID" value="UER00182"/>
</dbReference>
<dbReference type="GO" id="GO:0005524">
    <property type="term" value="F:ATP binding"/>
    <property type="evidence" value="ECO:0007669"/>
    <property type="project" value="TreeGrafter"/>
</dbReference>
<dbReference type="GO" id="GO:0061621">
    <property type="term" value="P:canonical glycolysis"/>
    <property type="evidence" value="ECO:0007669"/>
    <property type="project" value="TreeGrafter"/>
</dbReference>
<evidence type="ECO:0000313" key="12">
    <source>
        <dbReference type="Ensembl" id="ENSSGRP00000007984.1"/>
    </source>
</evidence>
<keyword evidence="3" id="KW-0963">Cytoplasm</keyword>
<dbReference type="GO" id="GO:0016208">
    <property type="term" value="F:AMP binding"/>
    <property type="evidence" value="ECO:0007669"/>
    <property type="project" value="TreeGrafter"/>
</dbReference>
<dbReference type="Ensembl" id="ENSSGRT00000008714.1">
    <property type="protein sequence ID" value="ENSSGRP00000007984.1"/>
    <property type="gene ID" value="ENSSGRG00000005447.1"/>
</dbReference>
<evidence type="ECO:0000256" key="8">
    <source>
        <dbReference type="ARBA" id="ARBA00023152"/>
    </source>
</evidence>
<keyword evidence="10" id="KW-1133">Transmembrane helix</keyword>
<dbReference type="InterPro" id="IPR035966">
    <property type="entry name" value="PKF_sf"/>
</dbReference>
<dbReference type="PANTHER" id="PTHR13697">
    <property type="entry name" value="PHOSPHOFRUCTOKINASE"/>
    <property type="match status" value="1"/>
</dbReference>
<comment type="pathway">
    <text evidence="2">Carbohydrate degradation; glycolysis; D-glyceraldehyde 3-phosphate and glycerone phosphate from D-glucose: step 3/4.</text>
</comment>
<evidence type="ECO:0000256" key="10">
    <source>
        <dbReference type="SAM" id="Phobius"/>
    </source>
</evidence>
<evidence type="ECO:0000256" key="7">
    <source>
        <dbReference type="ARBA" id="ARBA00022842"/>
    </source>
</evidence>
<proteinExistence type="predicted"/>
<evidence type="ECO:0000313" key="13">
    <source>
        <dbReference type="Proteomes" id="UP000472262"/>
    </source>
</evidence>
<dbReference type="GO" id="GO:0048029">
    <property type="term" value="F:monosaccharide binding"/>
    <property type="evidence" value="ECO:0007669"/>
    <property type="project" value="TreeGrafter"/>
</dbReference>
<keyword evidence="6" id="KW-0418">Kinase</keyword>
<keyword evidence="5" id="KW-0479">Metal-binding</keyword>
<evidence type="ECO:0000256" key="5">
    <source>
        <dbReference type="ARBA" id="ARBA00022723"/>
    </source>
</evidence>
<feature type="transmembrane region" description="Helical" evidence="10">
    <location>
        <begin position="76"/>
        <end position="97"/>
    </location>
</feature>
<dbReference type="GO" id="GO:0003872">
    <property type="term" value="F:6-phosphofructokinase activity"/>
    <property type="evidence" value="ECO:0007669"/>
    <property type="project" value="UniProtKB-EC"/>
</dbReference>
<dbReference type="GO" id="GO:0070095">
    <property type="term" value="F:fructose-6-phosphate binding"/>
    <property type="evidence" value="ECO:0007669"/>
    <property type="project" value="TreeGrafter"/>
</dbReference>
<keyword evidence="10" id="KW-0812">Transmembrane</keyword>
<feature type="domain" description="Phosphofructokinase" evidence="11">
    <location>
        <begin position="1"/>
        <end position="139"/>
    </location>
</feature>
<dbReference type="Pfam" id="PF00365">
    <property type="entry name" value="PFK"/>
    <property type="match status" value="1"/>
</dbReference>
<protein>
    <submittedName>
        <fullName evidence="12">ATP-dependent 6-phosphofructokinase, platelet type-like</fullName>
    </submittedName>
</protein>
<dbReference type="PRINTS" id="PR00476">
    <property type="entry name" value="PHFRCTKINASE"/>
</dbReference>
<reference evidence="12" key="2">
    <citation type="submission" date="2025-09" db="UniProtKB">
        <authorList>
            <consortium name="Ensembl"/>
        </authorList>
    </citation>
    <scope>IDENTIFICATION</scope>
</reference>
<dbReference type="Proteomes" id="UP000472262">
    <property type="component" value="Unassembled WGS sequence"/>
</dbReference>
<keyword evidence="13" id="KW-1185">Reference proteome</keyword>
<keyword evidence="10" id="KW-0472">Membrane</keyword>
<comment type="cofactor">
    <cofactor evidence="1">
        <name>Mg(2+)</name>
        <dbReference type="ChEBI" id="CHEBI:18420"/>
    </cofactor>
</comment>
<evidence type="ECO:0000256" key="4">
    <source>
        <dbReference type="ARBA" id="ARBA00022679"/>
    </source>
</evidence>
<accession>A0A672K9E1</accession>
<evidence type="ECO:0000259" key="11">
    <source>
        <dbReference type="Pfam" id="PF00365"/>
    </source>
</evidence>
<evidence type="ECO:0000256" key="9">
    <source>
        <dbReference type="ARBA" id="ARBA00048070"/>
    </source>
</evidence>
<keyword evidence="7" id="KW-0460">Magnesium</keyword>
<evidence type="ECO:0000256" key="3">
    <source>
        <dbReference type="ARBA" id="ARBA00022490"/>
    </source>
</evidence>
<dbReference type="InParanoid" id="A0A672K9E1"/>
<keyword evidence="4" id="KW-0808">Transferase</keyword>
<dbReference type="GO" id="GO:0016020">
    <property type="term" value="C:membrane"/>
    <property type="evidence" value="ECO:0007669"/>
    <property type="project" value="TreeGrafter"/>
</dbReference>
<dbReference type="AlphaFoldDB" id="A0A672K9E1"/>
<sequence>MNAAVRSAVRVGISEGHKMFAVSDGFEGFRKGQIREIKWADVGGWTGQGGSLLGTKRTLPAKHIDKIAEQMRKYNINALLVIGGFEAFLGIMELLAARGTYDELCVPMVMVPATVSNNVPGSDLSIGADTALNAITDVSEAGGLGYQQQQQLKAAVTFTIVQGIFADEIQSQLRISHESERLRNRFHIQVQIG</sequence>
<dbReference type="GO" id="GO:0006002">
    <property type="term" value="P:fructose 6-phosphate metabolic process"/>
    <property type="evidence" value="ECO:0007669"/>
    <property type="project" value="InterPro"/>
</dbReference>
<dbReference type="SUPFAM" id="SSF53784">
    <property type="entry name" value="Phosphofructokinase"/>
    <property type="match status" value="1"/>
</dbReference>
<gene>
    <name evidence="12" type="primary">LOC107578223</name>
</gene>
<reference evidence="12" key="1">
    <citation type="submission" date="2025-08" db="UniProtKB">
        <authorList>
            <consortium name="Ensembl"/>
        </authorList>
    </citation>
    <scope>IDENTIFICATION</scope>
</reference>
<name>A0A672K9E1_SINGR</name>
<comment type="catalytic activity">
    <reaction evidence="9">
        <text>beta-D-fructose 6-phosphate + ATP = beta-D-fructose 1,6-bisphosphate + ADP + H(+)</text>
        <dbReference type="Rhea" id="RHEA:16109"/>
        <dbReference type="ChEBI" id="CHEBI:15378"/>
        <dbReference type="ChEBI" id="CHEBI:30616"/>
        <dbReference type="ChEBI" id="CHEBI:32966"/>
        <dbReference type="ChEBI" id="CHEBI:57634"/>
        <dbReference type="ChEBI" id="CHEBI:456216"/>
        <dbReference type="EC" id="2.7.1.11"/>
    </reaction>
</comment>
<evidence type="ECO:0000256" key="1">
    <source>
        <dbReference type="ARBA" id="ARBA00001946"/>
    </source>
</evidence>
<dbReference type="PANTHER" id="PTHR13697:SF53">
    <property type="entry name" value="ATP-DEPENDENT 6-PHOSPHOFRUCTOKINASE"/>
    <property type="match status" value="1"/>
</dbReference>